<name>A0ABX9JUF9_9BACT</name>
<dbReference type="Proteomes" id="UP000256345">
    <property type="component" value="Unassembled WGS sequence"/>
</dbReference>
<dbReference type="EMBL" id="QUMU01000010">
    <property type="protein sequence ID" value="REG27232.1"/>
    <property type="molecule type" value="Genomic_DNA"/>
</dbReference>
<gene>
    <name evidence="2" type="ORF">ATI61_110239</name>
</gene>
<dbReference type="Pfam" id="PF14412">
    <property type="entry name" value="AHH"/>
    <property type="match status" value="1"/>
</dbReference>
<protein>
    <submittedName>
        <fullName evidence="2">HNH/ENDO VII superfamily nuclease</fullName>
    </submittedName>
</protein>
<dbReference type="InterPro" id="IPR032871">
    <property type="entry name" value="AHH_dom_containing"/>
</dbReference>
<keyword evidence="1" id="KW-0175">Coiled coil</keyword>
<reference evidence="2 3" key="1">
    <citation type="submission" date="2018-08" db="EMBL/GenBank/DDBJ databases">
        <title>Genomic Encyclopedia of Archaeal and Bacterial Type Strains, Phase II (KMG-II): from individual species to whole genera.</title>
        <authorList>
            <person name="Goeker M."/>
        </authorList>
    </citation>
    <scope>NUCLEOTIDE SEQUENCE [LARGE SCALE GENOMIC DNA]</scope>
    <source>
        <strain evidence="2 3">DSM 2261</strain>
    </source>
</reference>
<organism evidence="2 3">
    <name type="scientific">Archangium gephyra</name>
    <dbReference type="NCBI Taxonomy" id="48"/>
    <lineage>
        <taxon>Bacteria</taxon>
        <taxon>Pseudomonadati</taxon>
        <taxon>Myxococcota</taxon>
        <taxon>Myxococcia</taxon>
        <taxon>Myxococcales</taxon>
        <taxon>Cystobacterineae</taxon>
        <taxon>Archangiaceae</taxon>
        <taxon>Archangium</taxon>
    </lineage>
</organism>
<evidence type="ECO:0000313" key="2">
    <source>
        <dbReference type="EMBL" id="REG27232.1"/>
    </source>
</evidence>
<feature type="coiled-coil region" evidence="1">
    <location>
        <begin position="92"/>
        <end position="122"/>
    </location>
</feature>
<comment type="caution">
    <text evidence="2">The sequence shown here is derived from an EMBL/GenBank/DDBJ whole genome shotgun (WGS) entry which is preliminary data.</text>
</comment>
<evidence type="ECO:0000256" key="1">
    <source>
        <dbReference type="SAM" id="Coils"/>
    </source>
</evidence>
<proteinExistence type="predicted"/>
<sequence length="124" mass="14042">MTALLTGLSLYLEDGEEGQLHHIATVENETSTLRGGLWTQRLKTLFDKAGMSMEDVANKVRIRGHKGPHPEAYHQEVFDRLKSAVATCQTTAQCRESLKRQLRRLAEELQREGSRLNKLVTRSP</sequence>
<accession>A0ABX9JUF9</accession>
<evidence type="ECO:0000313" key="3">
    <source>
        <dbReference type="Proteomes" id="UP000256345"/>
    </source>
</evidence>
<keyword evidence="3" id="KW-1185">Reference proteome</keyword>